<dbReference type="Proteomes" id="UP001642360">
    <property type="component" value="Unassembled WGS sequence"/>
</dbReference>
<keyword evidence="7 11" id="KW-1133">Transmembrane helix</keyword>
<dbReference type="SUPFAM" id="SSF103473">
    <property type="entry name" value="MFS general substrate transporter"/>
    <property type="match status" value="1"/>
</dbReference>
<evidence type="ECO:0000256" key="7">
    <source>
        <dbReference type="ARBA" id="ARBA00022989"/>
    </source>
</evidence>
<feature type="transmembrane region" description="Helical" evidence="11">
    <location>
        <begin position="583"/>
        <end position="603"/>
    </location>
</feature>
<feature type="transmembrane region" description="Helical" evidence="11">
    <location>
        <begin position="516"/>
        <end position="542"/>
    </location>
</feature>
<evidence type="ECO:0000256" key="9">
    <source>
        <dbReference type="ARBA" id="ARBA00023136"/>
    </source>
</evidence>
<proteinExistence type="inferred from homology"/>
<keyword evidence="5" id="KW-0732">Signal</keyword>
<evidence type="ECO:0000313" key="12">
    <source>
        <dbReference type="EMBL" id="CAK9160263.1"/>
    </source>
</evidence>
<evidence type="ECO:0000256" key="2">
    <source>
        <dbReference type="ARBA" id="ARBA00004653"/>
    </source>
</evidence>
<comment type="subcellular location">
    <subcellularLocation>
        <location evidence="1">Endosome membrane</location>
        <topology evidence="1">Multi-pass membrane protein</topology>
    </subcellularLocation>
    <subcellularLocation>
        <location evidence="2">Golgi apparatus membrane</location>
        <topology evidence="2">Multi-pass membrane protein</topology>
    </subcellularLocation>
</comment>
<dbReference type="EMBL" id="CAUOFW020003491">
    <property type="protein sequence ID" value="CAK9160263.1"/>
    <property type="molecule type" value="Genomic_DNA"/>
</dbReference>
<evidence type="ECO:0000256" key="8">
    <source>
        <dbReference type="ARBA" id="ARBA00023034"/>
    </source>
</evidence>
<sequence>MALSSTSKRRFWAAFIYVVLSSPACSGFYLPGSYMNTYSNGQVINAKVNSMTSIETELPFNYYSLPYCKPSEGIKKSAENLGELLMGDQINNSPYRFRMNKNESLYLCTTTALNEHEVKLLKQRSRDLYQVNMILDNLPAMRFANQKGVKVQWTGFPVGYTPPNSNDDYIINHLQFKVLIHEYEGAGVEIIDTGEAGMGVISGADKKAVSGYEIVGFEVNPCSVKYDPKKMTKLHRYDGITAVKCPMELDKSQIIREHETVSFTYEVEFVKSNIRWPSRWDAYLKMEGARVHWFSIMNSLMVIFFLAGIVFVIFLRTVRRDLTRYEELDKEAQAQMNEELSGWKLVVGDVFREPNHSKLLCVMVGDGVQITGMAVVTIVFAALGFMSPASRGMLLTGMIILYLFLGIVAGYIGVRLWRTIKGTSEEWRSVSWLIACFFPGIVFLILTLLNCILWGSNSTGAIPISLYFVLLSLWFCISVPLTLLGGLLGTRAEAIQYPVRTNQIPREIPARKYPSWLLVLGAGTLPFGTLFIELFFILSSIWLGRFYYVFGFLLVVLLLLVTVCAEVSVVLTYMHLCVEDWMWWWKAFYASGSVALYVFLYSINYLVFDLKSLSGPVSATLYLGYSLIIAIAIMLSTGTIGFLTSFCFVHYLFSSVKID</sequence>
<feature type="transmembrane region" description="Helical" evidence="11">
    <location>
        <begin position="467"/>
        <end position="488"/>
    </location>
</feature>
<reference evidence="12 13" key="1">
    <citation type="submission" date="2024-02" db="EMBL/GenBank/DDBJ databases">
        <authorList>
            <person name="Vignale AGUSTIN F."/>
            <person name="Sosa J E."/>
            <person name="Modenutti C."/>
        </authorList>
    </citation>
    <scope>NUCLEOTIDE SEQUENCE [LARGE SCALE GENOMIC DNA]</scope>
</reference>
<dbReference type="PANTHER" id="PTHR10766">
    <property type="entry name" value="TRANSMEMBRANE 9 SUPERFAMILY PROTEIN"/>
    <property type="match status" value="1"/>
</dbReference>
<evidence type="ECO:0000256" key="11">
    <source>
        <dbReference type="RuleBase" id="RU363079"/>
    </source>
</evidence>
<comment type="caution">
    <text evidence="12">The sequence shown here is derived from an EMBL/GenBank/DDBJ whole genome shotgun (WGS) entry which is preliminary data.</text>
</comment>
<keyword evidence="4 11" id="KW-0812">Transmembrane</keyword>
<evidence type="ECO:0000256" key="10">
    <source>
        <dbReference type="ARBA" id="ARBA00044504"/>
    </source>
</evidence>
<evidence type="ECO:0000256" key="1">
    <source>
        <dbReference type="ARBA" id="ARBA00004337"/>
    </source>
</evidence>
<evidence type="ECO:0000256" key="5">
    <source>
        <dbReference type="ARBA" id="ARBA00022729"/>
    </source>
</evidence>
<feature type="transmembrane region" description="Helical" evidence="11">
    <location>
        <begin position="392"/>
        <end position="417"/>
    </location>
</feature>
<keyword evidence="13" id="KW-1185">Reference proteome</keyword>
<comment type="similarity">
    <text evidence="3 11">Belongs to the nonaspanin (TM9SF) (TC 9.A.2) family.</text>
</comment>
<dbReference type="GO" id="GO:0000139">
    <property type="term" value="C:Golgi membrane"/>
    <property type="evidence" value="ECO:0007669"/>
    <property type="project" value="UniProtKB-SubCell"/>
</dbReference>
<dbReference type="PANTHER" id="PTHR10766:SF163">
    <property type="entry name" value="TRANSMEMBRANE 9 SUPERFAMILY MEMBER 12"/>
    <property type="match status" value="1"/>
</dbReference>
<dbReference type="InterPro" id="IPR004240">
    <property type="entry name" value="EMP70"/>
</dbReference>
<feature type="transmembrane region" description="Helical" evidence="11">
    <location>
        <begin position="359"/>
        <end position="386"/>
    </location>
</feature>
<organism evidence="12 13">
    <name type="scientific">Ilex paraguariensis</name>
    <name type="common">yerba mate</name>
    <dbReference type="NCBI Taxonomy" id="185542"/>
    <lineage>
        <taxon>Eukaryota</taxon>
        <taxon>Viridiplantae</taxon>
        <taxon>Streptophyta</taxon>
        <taxon>Embryophyta</taxon>
        <taxon>Tracheophyta</taxon>
        <taxon>Spermatophyta</taxon>
        <taxon>Magnoliopsida</taxon>
        <taxon>eudicotyledons</taxon>
        <taxon>Gunneridae</taxon>
        <taxon>Pentapetalae</taxon>
        <taxon>asterids</taxon>
        <taxon>campanulids</taxon>
        <taxon>Aquifoliales</taxon>
        <taxon>Aquifoliaceae</taxon>
        <taxon>Ilex</taxon>
    </lineage>
</organism>
<gene>
    <name evidence="12" type="ORF">ILEXP_LOCUS29005</name>
</gene>
<keyword evidence="6" id="KW-0967">Endosome</keyword>
<dbReference type="AlphaFoldDB" id="A0ABC8SST5"/>
<dbReference type="InterPro" id="IPR036259">
    <property type="entry name" value="MFS_trans_sf"/>
</dbReference>
<keyword evidence="8" id="KW-0333">Golgi apparatus</keyword>
<evidence type="ECO:0000256" key="3">
    <source>
        <dbReference type="ARBA" id="ARBA00005227"/>
    </source>
</evidence>
<evidence type="ECO:0000256" key="6">
    <source>
        <dbReference type="ARBA" id="ARBA00022753"/>
    </source>
</evidence>
<dbReference type="Pfam" id="PF02990">
    <property type="entry name" value="EMP70"/>
    <property type="match status" value="1"/>
</dbReference>
<evidence type="ECO:0000313" key="13">
    <source>
        <dbReference type="Proteomes" id="UP001642360"/>
    </source>
</evidence>
<feature type="transmembrane region" description="Helical" evidence="11">
    <location>
        <begin position="623"/>
        <end position="653"/>
    </location>
</feature>
<feature type="transmembrane region" description="Helical" evidence="11">
    <location>
        <begin position="429"/>
        <end position="455"/>
    </location>
</feature>
<evidence type="ECO:0000256" key="4">
    <source>
        <dbReference type="ARBA" id="ARBA00022692"/>
    </source>
</evidence>
<feature type="transmembrane region" description="Helical" evidence="11">
    <location>
        <begin position="293"/>
        <end position="315"/>
    </location>
</feature>
<keyword evidence="9 11" id="KW-0472">Membrane</keyword>
<accession>A0ABC8SST5</accession>
<protein>
    <recommendedName>
        <fullName evidence="11">Transmembrane 9 superfamily member</fullName>
    </recommendedName>
</protein>
<comment type="similarity">
    <text evidence="10">Belongs to the major facilitator superfamily. Phosphate:H(+) symporter (TC 2.A.1.9) family.</text>
</comment>
<name>A0ABC8SST5_9AQUA</name>
<dbReference type="GO" id="GO:0010008">
    <property type="term" value="C:endosome membrane"/>
    <property type="evidence" value="ECO:0007669"/>
    <property type="project" value="UniProtKB-SubCell"/>
</dbReference>
<feature type="transmembrane region" description="Helical" evidence="11">
    <location>
        <begin position="548"/>
        <end position="571"/>
    </location>
</feature>